<evidence type="ECO:0000259" key="3">
    <source>
        <dbReference type="PROSITE" id="PS50405"/>
    </source>
</evidence>
<evidence type="ECO:0000313" key="5">
    <source>
        <dbReference type="Proteomes" id="UP000242877"/>
    </source>
</evidence>
<dbReference type="SUPFAM" id="SSF47616">
    <property type="entry name" value="GST C-terminal domain-like"/>
    <property type="match status" value="1"/>
</dbReference>
<dbReference type="Gene3D" id="1.20.1050.10">
    <property type="match status" value="1"/>
</dbReference>
<name>A0A167YEG1_9EURO</name>
<dbReference type="SFLD" id="SFLDS00019">
    <property type="entry name" value="Glutathione_Transferase_(cytos"/>
    <property type="match status" value="1"/>
</dbReference>
<keyword evidence="5" id="KW-1185">Reference proteome</keyword>
<dbReference type="EMBL" id="AZGZ01000014">
    <property type="protein sequence ID" value="KZZ91236.1"/>
    <property type="molecule type" value="Genomic_DNA"/>
</dbReference>
<dbReference type="InterPro" id="IPR050983">
    <property type="entry name" value="GST_Omega/HSP26"/>
</dbReference>
<dbReference type="PANTHER" id="PTHR43968">
    <property type="match status" value="1"/>
</dbReference>
<accession>A0A167YEG1</accession>
<evidence type="ECO:0000259" key="2">
    <source>
        <dbReference type="PROSITE" id="PS50404"/>
    </source>
</evidence>
<dbReference type="GO" id="GO:0005737">
    <property type="term" value="C:cytoplasm"/>
    <property type="evidence" value="ECO:0007669"/>
    <property type="project" value="InterPro"/>
</dbReference>
<dbReference type="InterPro" id="IPR004045">
    <property type="entry name" value="Glutathione_S-Trfase_N"/>
</dbReference>
<dbReference type="InterPro" id="IPR010987">
    <property type="entry name" value="Glutathione-S-Trfase_C-like"/>
</dbReference>
<dbReference type="GO" id="GO:0045174">
    <property type="term" value="F:glutathione dehydrogenase (ascorbate) activity"/>
    <property type="evidence" value="ECO:0007669"/>
    <property type="project" value="UniProtKB-ARBA"/>
</dbReference>
<evidence type="ECO:0000313" key="4">
    <source>
        <dbReference type="EMBL" id="KZZ91236.1"/>
    </source>
</evidence>
<protein>
    <submittedName>
        <fullName evidence="4">Thioredoxin-like fold protein</fullName>
    </submittedName>
</protein>
<dbReference type="InterPro" id="IPR040079">
    <property type="entry name" value="Glutathione_S-Trfase"/>
</dbReference>
<dbReference type="PANTHER" id="PTHR43968:SF6">
    <property type="entry name" value="GLUTATHIONE S-TRANSFERASE OMEGA"/>
    <property type="match status" value="1"/>
</dbReference>
<keyword evidence="1" id="KW-0560">Oxidoreductase</keyword>
<dbReference type="VEuPathDB" id="FungiDB:AAP_03406"/>
<dbReference type="Pfam" id="PF13409">
    <property type="entry name" value="GST_N_2"/>
    <property type="match status" value="1"/>
</dbReference>
<dbReference type="AlphaFoldDB" id="A0A167YEG1"/>
<gene>
    <name evidence="4" type="ORF">AAP_03406</name>
</gene>
<feature type="domain" description="GST N-terminal" evidence="2">
    <location>
        <begin position="24"/>
        <end position="102"/>
    </location>
</feature>
<dbReference type="PRINTS" id="PR01625">
    <property type="entry name" value="GSTRNSFRASEO"/>
</dbReference>
<dbReference type="Gene3D" id="3.40.30.10">
    <property type="entry name" value="Glutaredoxin"/>
    <property type="match status" value="1"/>
</dbReference>
<feature type="domain" description="GST C-terminal" evidence="3">
    <location>
        <begin position="108"/>
        <end position="252"/>
    </location>
</feature>
<dbReference type="InterPro" id="IPR036282">
    <property type="entry name" value="Glutathione-S-Trfase_C_sf"/>
</dbReference>
<dbReference type="SUPFAM" id="SSF52833">
    <property type="entry name" value="Thioredoxin-like"/>
    <property type="match status" value="1"/>
</dbReference>
<organism evidence="4 5">
    <name type="scientific">Ascosphaera apis ARSEF 7405</name>
    <dbReference type="NCBI Taxonomy" id="392613"/>
    <lineage>
        <taxon>Eukaryota</taxon>
        <taxon>Fungi</taxon>
        <taxon>Dikarya</taxon>
        <taxon>Ascomycota</taxon>
        <taxon>Pezizomycotina</taxon>
        <taxon>Eurotiomycetes</taxon>
        <taxon>Eurotiomycetidae</taxon>
        <taxon>Onygenales</taxon>
        <taxon>Ascosphaeraceae</taxon>
        <taxon>Ascosphaera</taxon>
    </lineage>
</organism>
<dbReference type="InterPro" id="IPR005442">
    <property type="entry name" value="GST_omega"/>
</dbReference>
<dbReference type="PROSITE" id="PS50404">
    <property type="entry name" value="GST_NTER"/>
    <property type="match status" value="1"/>
</dbReference>
<evidence type="ECO:0000256" key="1">
    <source>
        <dbReference type="ARBA" id="ARBA00023002"/>
    </source>
</evidence>
<sequence>MSDLPFGPATGLAGKTVQEHSAETDFKMFGMWFCPFVQRTWIALELKKLPYQYIEINAYNKSKELLEVNPRGLVPAIRQGDWAIYESMVTLDYLEDISPDSYPLFPKDPKKRAEARLWAEFAASKVFPAFQHFLQAQEPEEQDEYAADLTAGLKTLVQAADKEGPFFQGSQIGWVDVSFAPWVLRLRRVLKPYCNWPDADKVDFGDAALTARWAKWVDAIENNDAVKRTTSEDVAYLRAYRRYAENRPNTSQLADAINKGKPLP</sequence>
<dbReference type="OrthoDB" id="4951845at2759"/>
<dbReference type="InterPro" id="IPR036249">
    <property type="entry name" value="Thioredoxin-like_sf"/>
</dbReference>
<dbReference type="Proteomes" id="UP000242877">
    <property type="component" value="Unassembled WGS sequence"/>
</dbReference>
<comment type="caution">
    <text evidence="4">The sequence shown here is derived from an EMBL/GenBank/DDBJ whole genome shotgun (WGS) entry which is preliminary data.</text>
</comment>
<proteinExistence type="predicted"/>
<dbReference type="SFLD" id="SFLDG00358">
    <property type="entry name" value="Main_(cytGST)"/>
    <property type="match status" value="1"/>
</dbReference>
<dbReference type="GO" id="GO:0004364">
    <property type="term" value="F:glutathione transferase activity"/>
    <property type="evidence" value="ECO:0007669"/>
    <property type="project" value="InterPro"/>
</dbReference>
<dbReference type="PROSITE" id="PS50405">
    <property type="entry name" value="GST_CTER"/>
    <property type="match status" value="1"/>
</dbReference>
<reference evidence="4 5" key="1">
    <citation type="journal article" date="2016" name="Genome Biol. Evol.">
        <title>Divergent and convergent evolution of fungal pathogenicity.</title>
        <authorList>
            <person name="Shang Y."/>
            <person name="Xiao G."/>
            <person name="Zheng P."/>
            <person name="Cen K."/>
            <person name="Zhan S."/>
            <person name="Wang C."/>
        </authorList>
    </citation>
    <scope>NUCLEOTIDE SEQUENCE [LARGE SCALE GENOMIC DNA]</scope>
    <source>
        <strain evidence="4 5">ARSEF 7405</strain>
    </source>
</reference>